<sequence length="227" mass="24315">MRTTILLSLIVLSFTSVQAQKWQPGTFTDVKGNRESGFIRLDPPGKGPIKDEGFIEFKETEKNNPYKLSASDLRSFIVAKDSFVVAHAPQNGAWGKEETDFVKVVLDEPTKLYVAQGGKGGGGSGFGISPGVGLGYGTGGYGGGVGGGIGISLGGGRGRKGGKTIYYYGTNTAEMKQLTDQNFEDIMTDIMGDEPDVVEKIHAHQFGLKNIDKLITYYNAQIAAHKK</sequence>
<gene>
    <name evidence="3" type="ORF">HDF22_004572</name>
    <name evidence="2" type="ORF">HDF23_001582</name>
</gene>
<feature type="chain" id="PRO_5044563081" evidence="1">
    <location>
        <begin position="20"/>
        <end position="227"/>
    </location>
</feature>
<evidence type="ECO:0000313" key="5">
    <source>
        <dbReference type="Proteomes" id="UP000548326"/>
    </source>
</evidence>
<evidence type="ECO:0000313" key="3">
    <source>
        <dbReference type="EMBL" id="MBB6130432.1"/>
    </source>
</evidence>
<dbReference type="EMBL" id="JACHCA010000015">
    <property type="protein sequence ID" value="MBB6130432.1"/>
    <property type="molecule type" value="Genomic_DNA"/>
</dbReference>
<dbReference type="EMBL" id="JACHCB010000003">
    <property type="protein sequence ID" value="MBB6108839.1"/>
    <property type="molecule type" value="Genomic_DNA"/>
</dbReference>
<evidence type="ECO:0000313" key="2">
    <source>
        <dbReference type="EMBL" id="MBB6108839.1"/>
    </source>
</evidence>
<proteinExistence type="predicted"/>
<dbReference type="OrthoDB" id="1494015at2"/>
<keyword evidence="4" id="KW-1185">Reference proteome</keyword>
<evidence type="ECO:0000313" key="4">
    <source>
        <dbReference type="Proteomes" id="UP000541583"/>
    </source>
</evidence>
<reference evidence="4 5" key="1">
    <citation type="submission" date="2020-08" db="EMBL/GenBank/DDBJ databases">
        <title>Genomic Encyclopedia of Type Strains, Phase IV (KMG-V): Genome sequencing to study the core and pangenomes of soil and plant-associated prokaryotes.</title>
        <authorList>
            <person name="Whitman W."/>
        </authorList>
    </citation>
    <scope>NUCLEOTIDE SEQUENCE [LARGE SCALE GENOMIC DNA]</scope>
    <source>
        <strain evidence="2 4">ANJLi2</strain>
        <strain evidence="3 5">MP601</strain>
    </source>
</reference>
<comment type="caution">
    <text evidence="3">The sequence shown here is derived from an EMBL/GenBank/DDBJ whole genome shotgun (WGS) entry which is preliminary data.</text>
</comment>
<dbReference type="Proteomes" id="UP000541583">
    <property type="component" value="Unassembled WGS sequence"/>
</dbReference>
<dbReference type="Proteomes" id="UP000548326">
    <property type="component" value="Unassembled WGS sequence"/>
</dbReference>
<feature type="signal peptide" evidence="1">
    <location>
        <begin position="1"/>
        <end position="19"/>
    </location>
</feature>
<organism evidence="3 5">
    <name type="scientific">Mucilaginibacter lappiensis</name>
    <dbReference type="NCBI Taxonomy" id="354630"/>
    <lineage>
        <taxon>Bacteria</taxon>
        <taxon>Pseudomonadati</taxon>
        <taxon>Bacteroidota</taxon>
        <taxon>Sphingobacteriia</taxon>
        <taxon>Sphingobacteriales</taxon>
        <taxon>Sphingobacteriaceae</taxon>
        <taxon>Mucilaginibacter</taxon>
    </lineage>
</organism>
<protein>
    <submittedName>
        <fullName evidence="3">Uncharacterized protein</fullName>
    </submittedName>
</protein>
<keyword evidence="1" id="KW-0732">Signal</keyword>
<dbReference type="AlphaFoldDB" id="A0A1N6UGC3"/>
<accession>A0A1N6UGC3</accession>
<name>A0A1N6UGC3_9SPHI</name>
<dbReference type="RefSeq" id="WP_076372057.1">
    <property type="nucleotide sequence ID" value="NZ_FTMG01000003.1"/>
</dbReference>
<evidence type="ECO:0000256" key="1">
    <source>
        <dbReference type="SAM" id="SignalP"/>
    </source>
</evidence>